<keyword evidence="3" id="KW-1185">Reference proteome</keyword>
<evidence type="ECO:0000256" key="1">
    <source>
        <dbReference type="SAM" id="MobiDB-lite"/>
    </source>
</evidence>
<sequence length="86" mass="9631">MPSGFNSRAGEENRGNDWEEEERGKRDARDEEEEEEGLDAKGGVLFDTHIGPEPRMTVSMRLLSRCFRGGDGARRASESTSHMADM</sequence>
<dbReference type="Proteomes" id="UP000314294">
    <property type="component" value="Unassembled WGS sequence"/>
</dbReference>
<dbReference type="EMBL" id="SRLO01000675">
    <property type="protein sequence ID" value="TNN48941.1"/>
    <property type="molecule type" value="Genomic_DNA"/>
</dbReference>
<organism evidence="2 3">
    <name type="scientific">Liparis tanakae</name>
    <name type="common">Tanaka's snailfish</name>
    <dbReference type="NCBI Taxonomy" id="230148"/>
    <lineage>
        <taxon>Eukaryota</taxon>
        <taxon>Metazoa</taxon>
        <taxon>Chordata</taxon>
        <taxon>Craniata</taxon>
        <taxon>Vertebrata</taxon>
        <taxon>Euteleostomi</taxon>
        <taxon>Actinopterygii</taxon>
        <taxon>Neopterygii</taxon>
        <taxon>Teleostei</taxon>
        <taxon>Neoteleostei</taxon>
        <taxon>Acanthomorphata</taxon>
        <taxon>Eupercaria</taxon>
        <taxon>Perciformes</taxon>
        <taxon>Cottioidei</taxon>
        <taxon>Cottales</taxon>
        <taxon>Liparidae</taxon>
        <taxon>Liparis</taxon>
    </lineage>
</organism>
<proteinExistence type="predicted"/>
<feature type="region of interest" description="Disordered" evidence="1">
    <location>
        <begin position="1"/>
        <end position="55"/>
    </location>
</feature>
<gene>
    <name evidence="2" type="ORF">EYF80_040831</name>
</gene>
<evidence type="ECO:0000313" key="2">
    <source>
        <dbReference type="EMBL" id="TNN48941.1"/>
    </source>
</evidence>
<accession>A0A4Z2G6Q2</accession>
<comment type="caution">
    <text evidence="2">The sequence shown here is derived from an EMBL/GenBank/DDBJ whole genome shotgun (WGS) entry which is preliminary data.</text>
</comment>
<dbReference type="AlphaFoldDB" id="A0A4Z2G6Q2"/>
<protein>
    <submittedName>
        <fullName evidence="2">Uncharacterized protein</fullName>
    </submittedName>
</protein>
<evidence type="ECO:0000313" key="3">
    <source>
        <dbReference type="Proteomes" id="UP000314294"/>
    </source>
</evidence>
<reference evidence="2 3" key="1">
    <citation type="submission" date="2019-03" db="EMBL/GenBank/DDBJ databases">
        <title>First draft genome of Liparis tanakae, snailfish: a comprehensive survey of snailfish specific genes.</title>
        <authorList>
            <person name="Kim W."/>
            <person name="Song I."/>
            <person name="Jeong J.-H."/>
            <person name="Kim D."/>
            <person name="Kim S."/>
            <person name="Ryu S."/>
            <person name="Song J.Y."/>
            <person name="Lee S.K."/>
        </authorList>
    </citation>
    <scope>NUCLEOTIDE SEQUENCE [LARGE SCALE GENOMIC DNA]</scope>
    <source>
        <tissue evidence="2">Muscle</tissue>
    </source>
</reference>
<name>A0A4Z2G6Q2_9TELE</name>
<feature type="compositionally biased region" description="Basic and acidic residues" evidence="1">
    <location>
        <begin position="9"/>
        <end position="29"/>
    </location>
</feature>